<name>Q162B4_ROSDO</name>
<organism evidence="1 2">
    <name type="scientific">Roseobacter denitrificans (strain ATCC 33942 / OCh 114)</name>
    <name type="common">Erythrobacter sp. (strain OCh 114)</name>
    <name type="synonym">Roseobacter denitrificans</name>
    <dbReference type="NCBI Taxonomy" id="375451"/>
    <lineage>
        <taxon>Bacteria</taxon>
        <taxon>Pseudomonadati</taxon>
        <taxon>Pseudomonadota</taxon>
        <taxon>Alphaproteobacteria</taxon>
        <taxon>Rhodobacterales</taxon>
        <taxon>Roseobacteraceae</taxon>
        <taxon>Roseobacter</taxon>
    </lineage>
</organism>
<keyword evidence="2" id="KW-1185">Reference proteome</keyword>
<dbReference type="Proteomes" id="UP000007029">
    <property type="component" value="Chromosome"/>
</dbReference>
<dbReference type="HOGENOM" id="CLU_3029561_0_0_5"/>
<evidence type="ECO:0000313" key="2">
    <source>
        <dbReference type="Proteomes" id="UP000007029"/>
    </source>
</evidence>
<dbReference type="AlphaFoldDB" id="Q162B4"/>
<sequence>MIQRIEVFGFRRRRVFQVLAYRFLHMVPLIALQSGVTAACEPRPWELLKTAQIYV</sequence>
<dbReference type="STRING" id="375451.RD1_3707"/>
<proteinExistence type="predicted"/>
<protein>
    <submittedName>
        <fullName evidence="1">Uncharacterized protein</fullName>
    </submittedName>
</protein>
<reference evidence="1 2" key="1">
    <citation type="journal article" date="2007" name="J. Bacteriol.">
        <title>The complete genome sequence of Roseobacter denitrificans reveals a mixotrophic rather than photosynthetic metabolism.</title>
        <authorList>
            <person name="Swingley W.D."/>
            <person name="Sadekar S."/>
            <person name="Mastrian S.D."/>
            <person name="Matthies H.J."/>
            <person name="Hao J."/>
            <person name="Ramos H."/>
            <person name="Acharya C.R."/>
            <person name="Conrad A.L."/>
            <person name="Taylor H.L."/>
            <person name="Dejesa L.C."/>
            <person name="Shah M.K."/>
            <person name="O'huallachain M.E."/>
            <person name="Lince M.T."/>
            <person name="Blankenship R.E."/>
            <person name="Beatty J.T."/>
            <person name="Touchman J.W."/>
        </authorList>
    </citation>
    <scope>NUCLEOTIDE SEQUENCE [LARGE SCALE GENOMIC DNA]</scope>
    <source>
        <strain evidence="2">ATCC 33942 / OCh 114</strain>
    </source>
</reference>
<evidence type="ECO:0000313" key="1">
    <source>
        <dbReference type="EMBL" id="ABG33179.1"/>
    </source>
</evidence>
<dbReference type="KEGG" id="rde:RD1_3707"/>
<gene>
    <name evidence="1" type="ordered locus">RD1_3707</name>
</gene>
<accession>Q162B4</accession>
<dbReference type="EMBL" id="CP000362">
    <property type="protein sequence ID" value="ABG33179.1"/>
    <property type="molecule type" value="Genomic_DNA"/>
</dbReference>